<sequence>MSNWFGIFIAMLFMAVASGSPARADLIDIHGQLVSSDGSPLANHSLRLVVGTEPEPRGPHAGQRLTTDAEGRFRRQLETKVPRRLKTLDVWFIPHRTDLIEVGVELELLGRPVLYWIELDHVRQGVLGGMDVFLKDGSGQFRQRLKFHSQTHTWSFPDDPNSMLLTGIGADLRAHDVRMTTAADGRRHWIVELRIEKAEFTPR</sequence>
<gene>
    <name evidence="2" type="ORF">MSZNOR_2047</name>
</gene>
<reference evidence="2 3" key="1">
    <citation type="submission" date="2023-03" db="EMBL/GenBank/DDBJ databases">
        <authorList>
            <person name="Pearce D."/>
        </authorList>
    </citation>
    <scope>NUCLEOTIDE SEQUENCE [LARGE SCALE GENOMIC DNA]</scope>
    <source>
        <strain evidence="2">Msz</strain>
    </source>
</reference>
<keyword evidence="1" id="KW-0732">Signal</keyword>
<feature type="signal peptide" evidence="1">
    <location>
        <begin position="1"/>
        <end position="24"/>
    </location>
</feature>
<dbReference type="Proteomes" id="UP001162030">
    <property type="component" value="Chromosome"/>
</dbReference>
<evidence type="ECO:0000313" key="2">
    <source>
        <dbReference type="EMBL" id="CAI8825627.1"/>
    </source>
</evidence>
<organism evidence="2 3">
    <name type="scientific">Methylocaldum szegediense</name>
    <dbReference type="NCBI Taxonomy" id="73780"/>
    <lineage>
        <taxon>Bacteria</taxon>
        <taxon>Pseudomonadati</taxon>
        <taxon>Pseudomonadota</taxon>
        <taxon>Gammaproteobacteria</taxon>
        <taxon>Methylococcales</taxon>
        <taxon>Methylococcaceae</taxon>
        <taxon>Methylocaldum</taxon>
    </lineage>
</organism>
<dbReference type="EMBL" id="OX458333">
    <property type="protein sequence ID" value="CAI8825627.1"/>
    <property type="molecule type" value="Genomic_DNA"/>
</dbReference>
<feature type="chain" id="PRO_5046336593" description="Carboxypeptidase regulatory-like domain-containing protein" evidence="1">
    <location>
        <begin position="25"/>
        <end position="203"/>
    </location>
</feature>
<evidence type="ECO:0000313" key="3">
    <source>
        <dbReference type="Proteomes" id="UP001162030"/>
    </source>
</evidence>
<dbReference type="RefSeq" id="WP_026611867.1">
    <property type="nucleotide sequence ID" value="NZ_OX458333.1"/>
</dbReference>
<evidence type="ECO:0008006" key="4">
    <source>
        <dbReference type="Google" id="ProtNLM"/>
    </source>
</evidence>
<keyword evidence="3" id="KW-1185">Reference proteome</keyword>
<evidence type="ECO:0000256" key="1">
    <source>
        <dbReference type="SAM" id="SignalP"/>
    </source>
</evidence>
<name>A0ABM9I1B6_9GAMM</name>
<protein>
    <recommendedName>
        <fullName evidence="4">Carboxypeptidase regulatory-like domain-containing protein</fullName>
    </recommendedName>
</protein>
<proteinExistence type="predicted"/>
<accession>A0ABM9I1B6</accession>